<dbReference type="Pfam" id="PF11578">
    <property type="entry name" value="DUF3237"/>
    <property type="match status" value="1"/>
</dbReference>
<dbReference type="InterPro" id="IPR020915">
    <property type="entry name" value="UPF0311"/>
</dbReference>
<protein>
    <submittedName>
        <fullName evidence="1">Uncharacterized protein</fullName>
    </submittedName>
</protein>
<dbReference type="HAMAP" id="MF_00775">
    <property type="entry name" value="UPF0311"/>
    <property type="match status" value="1"/>
</dbReference>
<name>A0A382UW68_9ZZZZ</name>
<dbReference type="AlphaFoldDB" id="A0A382UW68"/>
<gene>
    <name evidence="1" type="ORF">METZ01_LOCUS391360</name>
</gene>
<proteinExistence type="inferred from homology"/>
<accession>A0A382UW68</accession>
<sequence length="154" mass="17151">MIAMIETEHLFTMPVEVEMPLQMVGATPIGDRRIAKVAGGSFAGPKMKGTILPGGGDWLLLRADGTLQLDVRATLKTDDDALIYMTYRGIRHGPPEVMERLNKGEKVDPSEYYFRIAPFFETGAEKYDWLNRVVSVGTGQRLASGPIYEIYQIL</sequence>
<organism evidence="1">
    <name type="scientific">marine metagenome</name>
    <dbReference type="NCBI Taxonomy" id="408172"/>
    <lineage>
        <taxon>unclassified sequences</taxon>
        <taxon>metagenomes</taxon>
        <taxon>ecological metagenomes</taxon>
    </lineage>
</organism>
<dbReference type="EMBL" id="UINC01147278">
    <property type="protein sequence ID" value="SVD38506.1"/>
    <property type="molecule type" value="Genomic_DNA"/>
</dbReference>
<dbReference type="PANTHER" id="PTHR37315:SF1">
    <property type="entry name" value="UPF0311 PROTEIN BLR7842"/>
    <property type="match status" value="1"/>
</dbReference>
<evidence type="ECO:0000313" key="1">
    <source>
        <dbReference type="EMBL" id="SVD38506.1"/>
    </source>
</evidence>
<dbReference type="PANTHER" id="PTHR37315">
    <property type="entry name" value="UPF0311 PROTEIN BLR7842"/>
    <property type="match status" value="1"/>
</dbReference>
<reference evidence="1" key="1">
    <citation type="submission" date="2018-05" db="EMBL/GenBank/DDBJ databases">
        <authorList>
            <person name="Lanie J.A."/>
            <person name="Ng W.-L."/>
            <person name="Kazmierczak K.M."/>
            <person name="Andrzejewski T.M."/>
            <person name="Davidsen T.M."/>
            <person name="Wayne K.J."/>
            <person name="Tettelin H."/>
            <person name="Glass J.I."/>
            <person name="Rusch D."/>
            <person name="Podicherti R."/>
            <person name="Tsui H.-C.T."/>
            <person name="Winkler M.E."/>
        </authorList>
    </citation>
    <scope>NUCLEOTIDE SEQUENCE</scope>
</reference>
<dbReference type="Gene3D" id="2.40.160.20">
    <property type="match status" value="1"/>
</dbReference>